<name>A0A9P3ZLM2_9BACT</name>
<gene>
    <name evidence="3" type="ORF">F2S36_05290</name>
</gene>
<dbReference type="InterPro" id="IPR011576">
    <property type="entry name" value="Pyridox_Oxase_N"/>
</dbReference>
<reference evidence="3 4" key="1">
    <citation type="journal article" date="2019" name="Nat. Med.">
        <title>A library of human gut bacterial isolates paired with longitudinal multiomics data enables mechanistic microbiome research.</title>
        <authorList>
            <person name="Poyet M."/>
            <person name="Groussin M."/>
            <person name="Gibbons S.M."/>
            <person name="Avila-Pacheco J."/>
            <person name="Jiang X."/>
            <person name="Kearney S.M."/>
            <person name="Perrotta A.R."/>
            <person name="Berdy B."/>
            <person name="Zhao S."/>
            <person name="Lieberman T.D."/>
            <person name="Swanson P.K."/>
            <person name="Smith M."/>
            <person name="Roesemann S."/>
            <person name="Alexander J.E."/>
            <person name="Rich S.A."/>
            <person name="Livny J."/>
            <person name="Vlamakis H."/>
            <person name="Clish C."/>
            <person name="Bullock K."/>
            <person name="Deik A."/>
            <person name="Scott J."/>
            <person name="Pierce K.A."/>
            <person name="Xavier R.J."/>
            <person name="Alm E.J."/>
        </authorList>
    </citation>
    <scope>NUCLEOTIDE SEQUENCE [LARGE SCALE GENOMIC DNA]</scope>
    <source>
        <strain evidence="3 4">BIOML-A204</strain>
    </source>
</reference>
<feature type="region of interest" description="Disordered" evidence="1">
    <location>
        <begin position="1"/>
        <end position="82"/>
    </location>
</feature>
<organism evidence="3 4">
    <name type="scientific">Alistipes onderdonkii</name>
    <dbReference type="NCBI Taxonomy" id="328813"/>
    <lineage>
        <taxon>Bacteria</taxon>
        <taxon>Pseudomonadati</taxon>
        <taxon>Bacteroidota</taxon>
        <taxon>Bacteroidia</taxon>
        <taxon>Bacteroidales</taxon>
        <taxon>Rikenellaceae</taxon>
        <taxon>Alistipes</taxon>
    </lineage>
</organism>
<accession>A0A9P3ZLM2</accession>
<evidence type="ECO:0000259" key="2">
    <source>
        <dbReference type="Pfam" id="PF01243"/>
    </source>
</evidence>
<evidence type="ECO:0000313" key="4">
    <source>
        <dbReference type="Proteomes" id="UP000323119"/>
    </source>
</evidence>
<comment type="caution">
    <text evidence="3">The sequence shown here is derived from an EMBL/GenBank/DDBJ whole genome shotgun (WGS) entry which is preliminary data.</text>
</comment>
<feature type="compositionally biased region" description="Polar residues" evidence="1">
    <location>
        <begin position="52"/>
        <end position="75"/>
    </location>
</feature>
<dbReference type="Pfam" id="PF01243">
    <property type="entry name" value="PNPOx_N"/>
    <property type="match status" value="1"/>
</dbReference>
<proteinExistence type="predicted"/>
<feature type="compositionally biased region" description="Basic and acidic residues" evidence="1">
    <location>
        <begin position="1"/>
        <end position="24"/>
    </location>
</feature>
<protein>
    <recommendedName>
        <fullName evidence="2">Pyridoxamine 5'-phosphate oxidase N-terminal domain-containing protein</fullName>
    </recommendedName>
</protein>
<dbReference type="Proteomes" id="UP000323119">
    <property type="component" value="Unassembled WGS sequence"/>
</dbReference>
<dbReference type="InterPro" id="IPR012349">
    <property type="entry name" value="Split_barrel_FMN-bd"/>
</dbReference>
<sequence>MTATTDKGHLPADMPESRDQEPFDNRPGSRTRPGAIRETDSTPGKAGEQPGTPRQKTGAPRQTGNPEDTAESTGAQEAGHKAGVDTRIVRFLKKHHVLTLATSSEGAPYCSNAFYCYDAERNLLIFTSDMATRHAQQMARNPCVAASVVLETKVVGRVEGLQLCGKAARADEAARRAYLRRFPYAALAELTLWAIAPDFMKFTDNTLGFGKKLIWNNR</sequence>
<evidence type="ECO:0000256" key="1">
    <source>
        <dbReference type="SAM" id="MobiDB-lite"/>
    </source>
</evidence>
<dbReference type="SUPFAM" id="SSF50475">
    <property type="entry name" value="FMN-binding split barrel"/>
    <property type="match status" value="1"/>
</dbReference>
<dbReference type="RefSeq" id="WP_082426738.1">
    <property type="nucleotide sequence ID" value="NZ_JADMQE010000002.1"/>
</dbReference>
<evidence type="ECO:0000313" key="3">
    <source>
        <dbReference type="EMBL" id="KAA2563203.1"/>
    </source>
</evidence>
<feature type="domain" description="Pyridoxamine 5'-phosphate oxidase N-terminal" evidence="2">
    <location>
        <begin position="87"/>
        <end position="179"/>
    </location>
</feature>
<dbReference type="AlphaFoldDB" id="A0A9P3ZLM2"/>
<dbReference type="Gene3D" id="2.30.110.10">
    <property type="entry name" value="Electron Transport, Fmn-binding Protein, Chain A"/>
    <property type="match status" value="1"/>
</dbReference>
<dbReference type="EMBL" id="VVUY01000003">
    <property type="protein sequence ID" value="KAA2563203.1"/>
    <property type="molecule type" value="Genomic_DNA"/>
</dbReference>